<dbReference type="PANTHER" id="PTHR21037">
    <property type="entry name" value="39S RIBOSOMAL PROTEIN L14, MITOCHONDRIAL"/>
    <property type="match status" value="1"/>
</dbReference>
<dbReference type="PANTHER" id="PTHR21037:SF3">
    <property type="entry name" value="LARGE RIBOSOMAL SUBUNIT PROTEIN UL14M"/>
    <property type="match status" value="1"/>
</dbReference>
<feature type="compositionally biased region" description="Basic and acidic residues" evidence="9">
    <location>
        <begin position="211"/>
        <end position="226"/>
    </location>
</feature>
<evidence type="ECO:0000313" key="11">
    <source>
        <dbReference type="Proteomes" id="UP001353858"/>
    </source>
</evidence>
<evidence type="ECO:0000256" key="1">
    <source>
        <dbReference type="ARBA" id="ARBA00004173"/>
    </source>
</evidence>
<dbReference type="CDD" id="cd00337">
    <property type="entry name" value="Ribosomal_uL14"/>
    <property type="match status" value="1"/>
</dbReference>
<dbReference type="SMART" id="SM01374">
    <property type="entry name" value="Ribosomal_L14"/>
    <property type="match status" value="1"/>
</dbReference>
<keyword evidence="5" id="KW-0496">Mitochondrion</keyword>
<dbReference type="GO" id="GO:1990904">
    <property type="term" value="C:ribonucleoprotein complex"/>
    <property type="evidence" value="ECO:0007669"/>
    <property type="project" value="UniProtKB-KW"/>
</dbReference>
<keyword evidence="3" id="KW-0809">Transit peptide</keyword>
<name>A0AAN7SKQ7_9COLE</name>
<comment type="subcellular location">
    <subcellularLocation>
        <location evidence="1">Mitochondrion</location>
    </subcellularLocation>
</comment>
<evidence type="ECO:0000256" key="6">
    <source>
        <dbReference type="ARBA" id="ARBA00023274"/>
    </source>
</evidence>
<keyword evidence="11" id="KW-1185">Reference proteome</keyword>
<dbReference type="EMBL" id="JARPUR010000001">
    <property type="protein sequence ID" value="KAK4887117.1"/>
    <property type="molecule type" value="Genomic_DNA"/>
</dbReference>
<dbReference type="Gene3D" id="2.40.150.20">
    <property type="entry name" value="Ribosomal protein L14"/>
    <property type="match status" value="1"/>
</dbReference>
<dbReference type="InterPro" id="IPR036853">
    <property type="entry name" value="Ribosomal_uL14_sf"/>
</dbReference>
<dbReference type="GO" id="GO:0006412">
    <property type="term" value="P:translation"/>
    <property type="evidence" value="ECO:0007669"/>
    <property type="project" value="InterPro"/>
</dbReference>
<evidence type="ECO:0000256" key="7">
    <source>
        <dbReference type="ARBA" id="ARBA00040118"/>
    </source>
</evidence>
<comment type="caution">
    <text evidence="10">The sequence shown here is derived from an EMBL/GenBank/DDBJ whole genome shotgun (WGS) entry which is preliminary data.</text>
</comment>
<dbReference type="AlphaFoldDB" id="A0AAN7SKQ7"/>
<dbReference type="SUPFAM" id="SSF50193">
    <property type="entry name" value="Ribosomal protein L14"/>
    <property type="match status" value="1"/>
</dbReference>
<evidence type="ECO:0000256" key="4">
    <source>
        <dbReference type="ARBA" id="ARBA00022980"/>
    </source>
</evidence>
<evidence type="ECO:0000256" key="2">
    <source>
        <dbReference type="ARBA" id="ARBA00010745"/>
    </source>
</evidence>
<protein>
    <recommendedName>
        <fullName evidence="7">Large ribosomal subunit protein uL14m</fullName>
    </recommendedName>
    <alternativeName>
        <fullName evidence="8">39S ribosomal protein L14, mitochondrial</fullName>
    </alternativeName>
</protein>
<comment type="similarity">
    <text evidence="2">Belongs to the universal ribosomal protein uL14 family.</text>
</comment>
<dbReference type="GO" id="GO:0005840">
    <property type="term" value="C:ribosome"/>
    <property type="evidence" value="ECO:0007669"/>
    <property type="project" value="UniProtKB-KW"/>
</dbReference>
<gene>
    <name evidence="10" type="ORF">RN001_003388</name>
</gene>
<evidence type="ECO:0000256" key="9">
    <source>
        <dbReference type="SAM" id="MobiDB-lite"/>
    </source>
</evidence>
<dbReference type="GO" id="GO:0005739">
    <property type="term" value="C:mitochondrion"/>
    <property type="evidence" value="ECO:0007669"/>
    <property type="project" value="UniProtKB-SubCell"/>
</dbReference>
<proteinExistence type="inferred from homology"/>
<keyword evidence="4" id="KW-0689">Ribosomal protein</keyword>
<sequence>MTRLRVVDNSEIGKRAMAEGRPPKCIHVYNKTGVGKIGDKVLVAIKGEKKKGVLVGLKQNQKCKVPKFDSNNLVLIDDNGTPLGTRIHSEVTNRDFTQEKNLDIPTNNNLEINETDNITENQGVLLFSSIVDEQTSQIEPICEVHPSTREDGGIKEGGEHREVTPPREMIKLLQKSNFRSPEEFKGYPKAASRKNTRKNRKKGRSFIPTDTPEKTALEEKEKEKERKFQLNKTRQVKRKIVEESESSAAEDEMEFSDNSLDSVEWYDKEPPLFLAKQLEKSPEINDYVLVEFVDKAKSKKIYYAGQITETIEGEYKVKFLRRSSKYQDSFIFPVANDISLIKEENIKFILSSPKCLGSTKRQKAFMKFEINFQGFKVR</sequence>
<evidence type="ECO:0000256" key="3">
    <source>
        <dbReference type="ARBA" id="ARBA00022946"/>
    </source>
</evidence>
<feature type="compositionally biased region" description="Basic residues" evidence="9">
    <location>
        <begin position="191"/>
        <end position="204"/>
    </location>
</feature>
<keyword evidence="6" id="KW-0687">Ribonucleoprotein</keyword>
<dbReference type="HAMAP" id="MF_01367">
    <property type="entry name" value="Ribosomal_uL14"/>
    <property type="match status" value="1"/>
</dbReference>
<evidence type="ECO:0000313" key="10">
    <source>
        <dbReference type="EMBL" id="KAK4887117.1"/>
    </source>
</evidence>
<reference evidence="11" key="1">
    <citation type="submission" date="2023-01" db="EMBL/GenBank/DDBJ databases">
        <title>Key to firefly adult light organ development and bioluminescence: homeobox transcription factors regulate luciferase expression and transportation to peroxisome.</title>
        <authorList>
            <person name="Fu X."/>
        </authorList>
    </citation>
    <scope>NUCLEOTIDE SEQUENCE [LARGE SCALE GENOMIC DNA]</scope>
</reference>
<accession>A0AAN7SKQ7</accession>
<evidence type="ECO:0000256" key="8">
    <source>
        <dbReference type="ARBA" id="ARBA00042938"/>
    </source>
</evidence>
<organism evidence="10 11">
    <name type="scientific">Aquatica leii</name>
    <dbReference type="NCBI Taxonomy" id="1421715"/>
    <lineage>
        <taxon>Eukaryota</taxon>
        <taxon>Metazoa</taxon>
        <taxon>Ecdysozoa</taxon>
        <taxon>Arthropoda</taxon>
        <taxon>Hexapoda</taxon>
        <taxon>Insecta</taxon>
        <taxon>Pterygota</taxon>
        <taxon>Neoptera</taxon>
        <taxon>Endopterygota</taxon>
        <taxon>Coleoptera</taxon>
        <taxon>Polyphaga</taxon>
        <taxon>Elateriformia</taxon>
        <taxon>Elateroidea</taxon>
        <taxon>Lampyridae</taxon>
        <taxon>Luciolinae</taxon>
        <taxon>Aquatica</taxon>
    </lineage>
</organism>
<dbReference type="Proteomes" id="UP001353858">
    <property type="component" value="Unassembled WGS sequence"/>
</dbReference>
<dbReference type="Pfam" id="PF00238">
    <property type="entry name" value="Ribosomal_L14"/>
    <property type="match status" value="1"/>
</dbReference>
<evidence type="ECO:0000256" key="5">
    <source>
        <dbReference type="ARBA" id="ARBA00023128"/>
    </source>
</evidence>
<dbReference type="GO" id="GO:0003735">
    <property type="term" value="F:structural constituent of ribosome"/>
    <property type="evidence" value="ECO:0007669"/>
    <property type="project" value="InterPro"/>
</dbReference>
<dbReference type="InterPro" id="IPR000218">
    <property type="entry name" value="Ribosomal_uL14"/>
</dbReference>
<feature type="region of interest" description="Disordered" evidence="9">
    <location>
        <begin position="174"/>
        <end position="226"/>
    </location>
</feature>